<comment type="subcellular location">
    <subcellularLocation>
        <location evidence="1">Cell envelope</location>
    </subcellularLocation>
</comment>
<dbReference type="Proteomes" id="UP001223420">
    <property type="component" value="Unassembled WGS sequence"/>
</dbReference>
<dbReference type="GO" id="GO:0030288">
    <property type="term" value="C:outer membrane-bounded periplasmic space"/>
    <property type="evidence" value="ECO:0007669"/>
    <property type="project" value="InterPro"/>
</dbReference>
<dbReference type="InterPro" id="IPR006311">
    <property type="entry name" value="TAT_signal"/>
</dbReference>
<dbReference type="Gene3D" id="3.40.190.170">
    <property type="entry name" value="Bacterial extracellular solute-binding protein, family 7"/>
    <property type="match status" value="1"/>
</dbReference>
<dbReference type="NCBIfam" id="NF037995">
    <property type="entry name" value="TRAP_S1"/>
    <property type="match status" value="1"/>
</dbReference>
<dbReference type="PANTHER" id="PTHR33376:SF4">
    <property type="entry name" value="SIALIC ACID-BINDING PERIPLASMIC PROTEIN SIAP"/>
    <property type="match status" value="1"/>
</dbReference>
<comment type="similarity">
    <text evidence="2">Belongs to the bacterial solute-binding protein 7 family.</text>
</comment>
<dbReference type="InterPro" id="IPR018389">
    <property type="entry name" value="DctP_fam"/>
</dbReference>
<dbReference type="RefSeq" id="WP_007558628.1">
    <property type="nucleotide sequence ID" value="NZ_JAJALK010000002.1"/>
</dbReference>
<evidence type="ECO:0000256" key="3">
    <source>
        <dbReference type="ARBA" id="ARBA00022448"/>
    </source>
</evidence>
<organism evidence="5 6">
    <name type="scientific">Methylobacterium brachiatum</name>
    <dbReference type="NCBI Taxonomy" id="269660"/>
    <lineage>
        <taxon>Bacteria</taxon>
        <taxon>Pseudomonadati</taxon>
        <taxon>Pseudomonadota</taxon>
        <taxon>Alphaproteobacteria</taxon>
        <taxon>Hyphomicrobiales</taxon>
        <taxon>Methylobacteriaceae</taxon>
        <taxon>Methylobacterium</taxon>
    </lineage>
</organism>
<dbReference type="Pfam" id="PF03480">
    <property type="entry name" value="DctP"/>
    <property type="match status" value="1"/>
</dbReference>
<name>A0AAJ1WXK3_9HYPH</name>
<keyword evidence="5" id="KW-0675">Receptor</keyword>
<evidence type="ECO:0000256" key="4">
    <source>
        <dbReference type="ARBA" id="ARBA00022729"/>
    </source>
</evidence>
<reference evidence="5" key="1">
    <citation type="submission" date="2023-07" db="EMBL/GenBank/DDBJ databases">
        <title>Genomic Encyclopedia of Type Strains, Phase IV (KMG-IV): sequencing the most valuable type-strain genomes for metagenomic binning, comparative biology and taxonomic classification.</title>
        <authorList>
            <person name="Goeker M."/>
        </authorList>
    </citation>
    <scope>NUCLEOTIDE SEQUENCE</scope>
    <source>
        <strain evidence="5">DSM 19569</strain>
    </source>
</reference>
<keyword evidence="3" id="KW-0813">Transport</keyword>
<keyword evidence="4" id="KW-0732">Signal</keyword>
<dbReference type="NCBIfam" id="TIGR00787">
    <property type="entry name" value="dctP"/>
    <property type="match status" value="1"/>
</dbReference>
<dbReference type="AlphaFoldDB" id="A0AAJ1WXK3"/>
<dbReference type="PROSITE" id="PS51318">
    <property type="entry name" value="TAT"/>
    <property type="match status" value="1"/>
</dbReference>
<proteinExistence type="inferred from homology"/>
<dbReference type="GO" id="GO:0055085">
    <property type="term" value="P:transmembrane transport"/>
    <property type="evidence" value="ECO:0007669"/>
    <property type="project" value="InterPro"/>
</dbReference>
<dbReference type="EMBL" id="JAUSWL010000005">
    <property type="protein sequence ID" value="MDQ0544320.1"/>
    <property type="molecule type" value="Genomic_DNA"/>
</dbReference>
<evidence type="ECO:0000313" key="6">
    <source>
        <dbReference type="Proteomes" id="UP001223420"/>
    </source>
</evidence>
<dbReference type="PANTHER" id="PTHR33376">
    <property type="match status" value="1"/>
</dbReference>
<sequence length="345" mass="38711">MSSPFRSSLSRRRFLATGSTAILAGGVAMPHVARAQRADFTYKYANNLPDTHPMNVRAREMAEALRVESGGRFDLKIFPTSQLGSDTDTLSQLRSGSVEFFTMSPLILSTLVPNASINGIGYAFPDYDAVWPAMDGELGAWVRQQIAKANLVAMEKIWDNGYRQTTSSTRPIASPDDFKGFRIRVPVSPLWTSMFRAFEAAPASINLNETYSALQTKIVEGQENPLAVIATTKFYEVQKYCSLTNHMWDGYWFLANRRAWERIPEDLRTMVARHINAAGMKERADVAKLNASLQEDLTKNGLVFNKPDPEPFREKLRKAGFYAEWKGRYGEEGWSLLEKACGKLA</sequence>
<evidence type="ECO:0000313" key="5">
    <source>
        <dbReference type="EMBL" id="MDQ0544320.1"/>
    </source>
</evidence>
<accession>A0AAJ1WXK3</accession>
<comment type="caution">
    <text evidence="5">The sequence shown here is derived from an EMBL/GenBank/DDBJ whole genome shotgun (WGS) entry which is preliminary data.</text>
</comment>
<dbReference type="InterPro" id="IPR004682">
    <property type="entry name" value="TRAP_DctP"/>
</dbReference>
<evidence type="ECO:0000256" key="1">
    <source>
        <dbReference type="ARBA" id="ARBA00004196"/>
    </source>
</evidence>
<dbReference type="CDD" id="cd13603">
    <property type="entry name" value="PBP2_TRAP_Siap_TeaA_like"/>
    <property type="match status" value="1"/>
</dbReference>
<gene>
    <name evidence="5" type="ORF">QO001_003254</name>
</gene>
<evidence type="ECO:0000256" key="2">
    <source>
        <dbReference type="ARBA" id="ARBA00009023"/>
    </source>
</evidence>
<dbReference type="InterPro" id="IPR038404">
    <property type="entry name" value="TRAP_DctP_sf"/>
</dbReference>
<protein>
    <submittedName>
        <fullName evidence="5">Tripartite ATP-independent transporter DctP family solute receptor</fullName>
    </submittedName>
</protein>
<dbReference type="PIRSF" id="PIRSF006470">
    <property type="entry name" value="DctB"/>
    <property type="match status" value="1"/>
</dbReference>